<dbReference type="InterPro" id="IPR000847">
    <property type="entry name" value="LysR_HTH_N"/>
</dbReference>
<dbReference type="SUPFAM" id="SSF46785">
    <property type="entry name" value="Winged helix' DNA-binding domain"/>
    <property type="match status" value="1"/>
</dbReference>
<organism evidence="3 4">
    <name type="scientific">Paraglaciecola psychrophila 170</name>
    <dbReference type="NCBI Taxonomy" id="1129794"/>
    <lineage>
        <taxon>Bacteria</taxon>
        <taxon>Pseudomonadati</taxon>
        <taxon>Pseudomonadota</taxon>
        <taxon>Gammaproteobacteria</taxon>
        <taxon>Alteromonadales</taxon>
        <taxon>Alteromonadaceae</taxon>
        <taxon>Paraglaciecola</taxon>
    </lineage>
</organism>
<dbReference type="CDD" id="cd05466">
    <property type="entry name" value="PBP2_LTTR_substrate"/>
    <property type="match status" value="1"/>
</dbReference>
<dbReference type="eggNOG" id="COG2005">
    <property type="taxonomic scope" value="Bacteria"/>
</dbReference>
<name>K6ZUQ4_9ALTE</name>
<dbReference type="KEGG" id="gps:C427_0269"/>
<evidence type="ECO:0000313" key="3">
    <source>
        <dbReference type="EMBL" id="AGH42379.1"/>
    </source>
</evidence>
<dbReference type="eggNOG" id="COG1910">
    <property type="taxonomic scope" value="Bacteria"/>
</dbReference>
<dbReference type="SUPFAM" id="SSF53850">
    <property type="entry name" value="Periplasmic binding protein-like II"/>
    <property type="match status" value="1"/>
</dbReference>
<keyword evidence="4" id="KW-1185">Reference proteome</keyword>
<dbReference type="InterPro" id="IPR036390">
    <property type="entry name" value="WH_DNA-bd_sf"/>
</dbReference>
<feature type="domain" description="HTH lysR-type" evidence="1">
    <location>
        <begin position="34"/>
        <end position="89"/>
    </location>
</feature>
<dbReference type="PATRIC" id="fig|1129794.4.peg.265"/>
<dbReference type="GO" id="GO:0003700">
    <property type="term" value="F:DNA-binding transcription factor activity"/>
    <property type="evidence" value="ECO:0007669"/>
    <property type="project" value="InterPro"/>
</dbReference>
<dbReference type="Pfam" id="PF00126">
    <property type="entry name" value="HTH_1"/>
    <property type="match status" value="1"/>
</dbReference>
<dbReference type="OrthoDB" id="9805928at2"/>
<proteinExistence type="predicted"/>
<dbReference type="Proteomes" id="UP000011864">
    <property type="component" value="Chromosome"/>
</dbReference>
<dbReference type="RefSeq" id="WP_007641893.1">
    <property type="nucleotide sequence ID" value="NC_020514.1"/>
</dbReference>
<protein>
    <submittedName>
        <fullName evidence="3">Molybdate metabolism LysR family transcriptional regulator</fullName>
    </submittedName>
</protein>
<dbReference type="Pfam" id="PF12727">
    <property type="entry name" value="PBP_like"/>
    <property type="match status" value="1"/>
</dbReference>
<dbReference type="STRING" id="1129794.C427_0269"/>
<dbReference type="Gene3D" id="1.10.10.10">
    <property type="entry name" value="Winged helix-like DNA-binding domain superfamily/Winged helix DNA-binding domain"/>
    <property type="match status" value="1"/>
</dbReference>
<evidence type="ECO:0000259" key="1">
    <source>
        <dbReference type="Pfam" id="PF00126"/>
    </source>
</evidence>
<dbReference type="PANTHER" id="PTHR38431">
    <property type="entry name" value="BLL2305 PROTEIN"/>
    <property type="match status" value="1"/>
</dbReference>
<dbReference type="PANTHER" id="PTHR38431:SF1">
    <property type="entry name" value="BLL2305 PROTEIN"/>
    <property type="match status" value="1"/>
</dbReference>
<feature type="domain" description="PBP" evidence="2">
    <location>
        <begin position="147"/>
        <end position="328"/>
    </location>
</feature>
<dbReference type="HOGENOM" id="CLU_064037_0_0_6"/>
<sequence>MQNKVAIAKRIYIKAAWKFYDENGDNVDPRIFPLLNAIHESGKLTKAAVELGISYRHVWNILKKCTDFFGSELVELQKGKGATLTPLGEKLLWAEQLVNARFEPQLNSLASELNLEIQKNLTFKEPLLRIVASHGYAVALLPEFTNKFKLNLQYKTAEESLQALTKGQCDIAAFHLPTDIVNQTLVDMYSKYFKPNTYKVIRFVTRQQGLMVKNGNPKGIEKIEDLLRADIKFINRQDNSGTRLLIEEIFRRATVDFEQVAGFHEIEFTHSAIAAYVASGMADTGIGVETAARQFGLDFIPLTTENYVLVCHHKSVKKFAVQQLIAELKTEKFQQSVMTLAGYKPVCCGDVCNLEDILPW</sequence>
<evidence type="ECO:0000259" key="2">
    <source>
        <dbReference type="Pfam" id="PF12727"/>
    </source>
</evidence>
<dbReference type="Gene3D" id="3.40.190.10">
    <property type="entry name" value="Periplasmic binding protein-like II"/>
    <property type="match status" value="1"/>
</dbReference>
<accession>K6ZUQ4</accession>
<gene>
    <name evidence="3" type="ORF">C427_0269</name>
</gene>
<dbReference type="EMBL" id="CP003837">
    <property type="protein sequence ID" value="AGH42379.1"/>
    <property type="molecule type" value="Genomic_DNA"/>
</dbReference>
<dbReference type="InterPro" id="IPR036388">
    <property type="entry name" value="WH-like_DNA-bd_sf"/>
</dbReference>
<reference evidence="3 4" key="1">
    <citation type="journal article" date="2013" name="Genome Announc.">
        <title>Complete Genome Sequence of Glaciecola psychrophila Strain 170T.</title>
        <authorList>
            <person name="Yin J."/>
            <person name="Chen J."/>
            <person name="Liu G."/>
            <person name="Yu Y."/>
            <person name="Song L."/>
            <person name="Wang X."/>
            <person name="Qu X."/>
        </authorList>
    </citation>
    <scope>NUCLEOTIDE SEQUENCE [LARGE SCALE GENOMIC DNA]</scope>
    <source>
        <strain evidence="3 4">170</strain>
    </source>
</reference>
<dbReference type="InterPro" id="IPR024370">
    <property type="entry name" value="PBP_domain"/>
</dbReference>
<evidence type="ECO:0000313" key="4">
    <source>
        <dbReference type="Proteomes" id="UP000011864"/>
    </source>
</evidence>
<dbReference type="AlphaFoldDB" id="K6ZUQ4"/>